<protein>
    <submittedName>
        <fullName evidence="2">Barwin-like endoglucanase</fullName>
    </submittedName>
</protein>
<feature type="signal peptide" evidence="1">
    <location>
        <begin position="1"/>
        <end position="18"/>
    </location>
</feature>
<evidence type="ECO:0000313" key="2">
    <source>
        <dbReference type="EMBL" id="KAF7351099.1"/>
    </source>
</evidence>
<feature type="chain" id="PRO_5034638335" evidence="1">
    <location>
        <begin position="19"/>
        <end position="122"/>
    </location>
</feature>
<organism evidence="2 3">
    <name type="scientific">Mycena sanguinolenta</name>
    <dbReference type="NCBI Taxonomy" id="230812"/>
    <lineage>
        <taxon>Eukaryota</taxon>
        <taxon>Fungi</taxon>
        <taxon>Dikarya</taxon>
        <taxon>Basidiomycota</taxon>
        <taxon>Agaricomycotina</taxon>
        <taxon>Agaricomycetes</taxon>
        <taxon>Agaricomycetidae</taxon>
        <taxon>Agaricales</taxon>
        <taxon>Marasmiineae</taxon>
        <taxon>Mycenaceae</taxon>
        <taxon>Mycena</taxon>
    </lineage>
</organism>
<accession>A0A8H7CUN1</accession>
<reference evidence="2" key="1">
    <citation type="submission" date="2020-05" db="EMBL/GenBank/DDBJ databases">
        <title>Mycena genomes resolve the evolution of fungal bioluminescence.</title>
        <authorList>
            <person name="Tsai I.J."/>
        </authorList>
    </citation>
    <scope>NUCLEOTIDE SEQUENCE</scope>
    <source>
        <strain evidence="2">160909Yilan</strain>
    </source>
</reference>
<proteinExistence type="predicted"/>
<dbReference type="InterPro" id="IPR036908">
    <property type="entry name" value="RlpA-like_sf"/>
</dbReference>
<dbReference type="Gene3D" id="2.40.40.10">
    <property type="entry name" value="RlpA-like domain"/>
    <property type="match status" value="1"/>
</dbReference>
<name>A0A8H7CUN1_9AGAR</name>
<sequence>MRLKSFASLAAFAAVAVAQVELEDSAHLYQPDGAVGACGVPIQDSDLAIALPPNHRNNGTFCGIEVPVIMAKDPTVNFTGIVADECLTCVEKQIELTPAGFHALIGLSPNDTIQVFYILPHK</sequence>
<comment type="caution">
    <text evidence="2">The sequence shown here is derived from an EMBL/GenBank/DDBJ whole genome shotgun (WGS) entry which is preliminary data.</text>
</comment>
<keyword evidence="3" id="KW-1185">Reference proteome</keyword>
<dbReference type="CDD" id="cd22191">
    <property type="entry name" value="DPBB_RlpA_EXP_N-like"/>
    <property type="match status" value="1"/>
</dbReference>
<dbReference type="SUPFAM" id="SSF50685">
    <property type="entry name" value="Barwin-like endoglucanases"/>
    <property type="match status" value="1"/>
</dbReference>
<evidence type="ECO:0000256" key="1">
    <source>
        <dbReference type="SAM" id="SignalP"/>
    </source>
</evidence>
<evidence type="ECO:0000313" key="3">
    <source>
        <dbReference type="Proteomes" id="UP000623467"/>
    </source>
</evidence>
<gene>
    <name evidence="2" type="ORF">MSAN_01672400</name>
</gene>
<keyword evidence="1" id="KW-0732">Signal</keyword>
<dbReference type="AlphaFoldDB" id="A0A8H7CUN1"/>
<dbReference type="Proteomes" id="UP000623467">
    <property type="component" value="Unassembled WGS sequence"/>
</dbReference>
<dbReference type="EMBL" id="JACAZH010000014">
    <property type="protein sequence ID" value="KAF7351099.1"/>
    <property type="molecule type" value="Genomic_DNA"/>
</dbReference>
<dbReference type="OrthoDB" id="406505at2759"/>